<gene>
    <name evidence="12" type="ORF">TCLT_LOCUS8831</name>
</gene>
<dbReference type="PANTHER" id="PTHR11573">
    <property type="entry name" value="RIBONUCLEOSIDE-DIPHOSPHATE REDUCTASE LARGE CHAIN"/>
    <property type="match status" value="1"/>
</dbReference>
<dbReference type="PROSITE" id="PS00089">
    <property type="entry name" value="RIBORED_LARGE"/>
    <property type="match status" value="1"/>
</dbReference>
<dbReference type="EMBL" id="UYYF01004688">
    <property type="protein sequence ID" value="VDN06414.1"/>
    <property type="molecule type" value="Genomic_DNA"/>
</dbReference>
<evidence type="ECO:0000313" key="14">
    <source>
        <dbReference type="WBParaSite" id="TCLT_0000884201-mRNA-1"/>
    </source>
</evidence>
<dbReference type="WBParaSite" id="TCLT_0000884201-mRNA-1">
    <property type="protein sequence ID" value="TCLT_0000884201-mRNA-1"/>
    <property type="gene ID" value="TCLT_0000884201"/>
</dbReference>
<dbReference type="GO" id="GO:0009263">
    <property type="term" value="P:deoxyribonucleotide biosynthetic process"/>
    <property type="evidence" value="ECO:0007669"/>
    <property type="project" value="UniProtKB-KW"/>
</dbReference>
<accession>A0A0N5D713</accession>
<reference evidence="14" key="1">
    <citation type="submission" date="2016-04" db="UniProtKB">
        <authorList>
            <consortium name="WormBaseParasite"/>
        </authorList>
    </citation>
    <scope>IDENTIFICATION</scope>
</reference>
<comment type="similarity">
    <text evidence="1">Belongs to the ribonucleoside diphosphate reductase large chain family.</text>
</comment>
<dbReference type="InterPro" id="IPR039718">
    <property type="entry name" value="Rrm1"/>
</dbReference>
<evidence type="ECO:0000256" key="7">
    <source>
        <dbReference type="ARBA" id="ARBA00024942"/>
    </source>
</evidence>
<dbReference type="InterPro" id="IPR008926">
    <property type="entry name" value="RNR_R1-su_N"/>
</dbReference>
<dbReference type="Proteomes" id="UP000276776">
    <property type="component" value="Unassembled WGS sequence"/>
</dbReference>
<evidence type="ECO:0000256" key="3">
    <source>
        <dbReference type="ARBA" id="ARBA00022533"/>
    </source>
</evidence>
<dbReference type="PROSITE" id="PS51161">
    <property type="entry name" value="ATP_CONE"/>
    <property type="match status" value="1"/>
</dbReference>
<dbReference type="UniPathway" id="UPA00326"/>
<dbReference type="Pfam" id="PF02867">
    <property type="entry name" value="Ribonuc_red_lgC"/>
    <property type="match status" value="1"/>
</dbReference>
<keyword evidence="6" id="KW-0215">Deoxyribonucleotide synthesis</keyword>
<dbReference type="GO" id="GO:0004748">
    <property type="term" value="F:ribonucleoside-diphosphate reductase activity, thioredoxin disulfide as acceptor"/>
    <property type="evidence" value="ECO:0007669"/>
    <property type="project" value="TreeGrafter"/>
</dbReference>
<dbReference type="PRINTS" id="PR01183">
    <property type="entry name" value="RIBORDTASEM1"/>
</dbReference>
<dbReference type="NCBIfam" id="TIGR02506">
    <property type="entry name" value="NrdE_NrdA"/>
    <property type="match status" value="1"/>
</dbReference>
<keyword evidence="3" id="KW-0021">Allosteric enzyme</keyword>
<keyword evidence="5 9" id="KW-0067">ATP-binding</keyword>
<evidence type="ECO:0000256" key="8">
    <source>
        <dbReference type="ARBA" id="ARBA00031255"/>
    </source>
</evidence>
<sequence length="964" mass="110936">MVKSQEKRASNCFVIKRDGRHEDVSFDKISRRIKKLCYGLSPERVDHIEISQKVIAGLYKGVTTVELDNLAAEIAADLITKHPDYGFLASRITVSNMHKKIEKSFSKVAATLYFTKHPKSNRHMPLISKELFEIVQNNSNVLDSAIVHDRDYCYTYFGLKTLERSYLLKINGAVAERPQHMLMRTYQLMSERWFTHATPTLFNSGTCKPQMSSCFLLTMFDDSIEGIFETLKKCALISKNAGGIGLNIHCIRATGSAIAGTNGVSNGLVPMLRVFNSAARYVDQGGNKRPGAFAIYLEPWHSDIFEFLGLRKNVGDELERCRDLFLGLWVPDLFMERVRDDKTWSLMCPAESPGLHEVWGEEFERLYMKYEEEGRYREQIPARKLWEAIVCSQIETGVPYMVYKDTCNRKSNQKNLGTIKCSNLCTEIVEYSSPKEIAVCNLASIALSRFVTEERTFDFEALRQYCIDFYYMIVKKLFQITKVVTKNLNKIIDRNHYPVPETEFSNKRHRPIGIGVQGLADAFILMRYPFISEKARDLNKRIFETIYYAALEASCELAELYGPYETYHGSPVSKGILQFDMWDVTPSDQWDWKTLREKIAKNGIRNSLLIAPMPTASTAQILGNNESIEPYTTNVYTRNVLSGNFQIFNQHLVKDLINLNLWDEGMRMEIIKNKGSIQDITRIPEEVRNLYKTVWEMSQKGLKTGMYYLRTRPAVDAVQFTVDKTRLKKYFEKDLSTTSETTSDPTAATNPELCSKMESAVCVEFTIEGRTKEARKRRVYFVCLRYLRRMFRALVVAFGRQMSRPLARKIIAYAIKHPYLRNRILIPVGRSLHAISFRLRIKSIGLAIPSQTPTVSEQQAVEMASETLVETLIYLTTVSLIYAIYRSNPEKAKASDVERYVKENEERIHKFEEKMKEQDEIVMKIVKIIRESKLDDKNLLADKQKSQLLSFISDKMKTLIPGQD</sequence>
<dbReference type="InterPro" id="IPR000788">
    <property type="entry name" value="RNR_lg_C"/>
</dbReference>
<dbReference type="CDD" id="cd01679">
    <property type="entry name" value="RNR_I"/>
    <property type="match status" value="1"/>
</dbReference>
<evidence type="ECO:0000256" key="10">
    <source>
        <dbReference type="SAM" id="Coils"/>
    </source>
</evidence>
<evidence type="ECO:0000256" key="1">
    <source>
        <dbReference type="ARBA" id="ARBA00010406"/>
    </source>
</evidence>
<dbReference type="PANTHER" id="PTHR11573:SF6">
    <property type="entry name" value="RIBONUCLEOSIDE-DIPHOSPHATE REDUCTASE LARGE SUBUNIT"/>
    <property type="match status" value="1"/>
</dbReference>
<dbReference type="GO" id="GO:0005971">
    <property type="term" value="C:ribonucleoside-diphosphate reductase complex"/>
    <property type="evidence" value="ECO:0007669"/>
    <property type="project" value="TreeGrafter"/>
</dbReference>
<dbReference type="OMA" id="IELPQHM"/>
<keyword evidence="13" id="KW-1185">Reference proteome</keyword>
<feature type="coiled-coil region" evidence="10">
    <location>
        <begin position="894"/>
        <end position="921"/>
    </location>
</feature>
<dbReference type="GO" id="GO:0005524">
    <property type="term" value="F:ATP binding"/>
    <property type="evidence" value="ECO:0007669"/>
    <property type="project" value="UniProtKB-UniRule"/>
</dbReference>
<keyword evidence="4 9" id="KW-0547">Nucleotide-binding</keyword>
<dbReference type="InterPro" id="IPR005144">
    <property type="entry name" value="ATP-cone_dom"/>
</dbReference>
<comment type="function">
    <text evidence="7">Provides the precursors necessary for DNA synthesis. Catalyzes the biosynthesis of deoxyribonucleotides from the corresponding ribonucleotides.</text>
</comment>
<dbReference type="Pfam" id="PF03477">
    <property type="entry name" value="ATP-cone"/>
    <property type="match status" value="1"/>
</dbReference>
<keyword evidence="10" id="KW-0175">Coiled coil</keyword>
<protein>
    <recommendedName>
        <fullName evidence="2">Ribonucleoside-diphosphate reductase large subunit</fullName>
    </recommendedName>
    <alternativeName>
        <fullName evidence="8">Ribonucleotide reductase large subunit</fullName>
    </alternativeName>
</protein>
<organism evidence="14">
    <name type="scientific">Thelazia callipaeda</name>
    <name type="common">Oriental eyeworm</name>
    <name type="synonym">Parasitic nematode</name>
    <dbReference type="NCBI Taxonomy" id="103827"/>
    <lineage>
        <taxon>Eukaryota</taxon>
        <taxon>Metazoa</taxon>
        <taxon>Ecdysozoa</taxon>
        <taxon>Nematoda</taxon>
        <taxon>Chromadorea</taxon>
        <taxon>Rhabditida</taxon>
        <taxon>Spirurina</taxon>
        <taxon>Spiruromorpha</taxon>
        <taxon>Thelazioidea</taxon>
        <taxon>Thelaziidae</taxon>
        <taxon>Thelazia</taxon>
    </lineage>
</organism>
<reference evidence="12 13" key="2">
    <citation type="submission" date="2018-11" db="EMBL/GenBank/DDBJ databases">
        <authorList>
            <consortium name="Pathogen Informatics"/>
        </authorList>
    </citation>
    <scope>NUCLEOTIDE SEQUENCE [LARGE SCALE GENOMIC DNA]</scope>
</reference>
<evidence type="ECO:0000313" key="13">
    <source>
        <dbReference type="Proteomes" id="UP000276776"/>
    </source>
</evidence>
<dbReference type="AlphaFoldDB" id="A0A0N5D713"/>
<evidence type="ECO:0000256" key="2">
    <source>
        <dbReference type="ARBA" id="ARBA00019284"/>
    </source>
</evidence>
<dbReference type="Gene3D" id="3.20.70.20">
    <property type="match status" value="1"/>
</dbReference>
<dbReference type="STRING" id="103827.A0A0N5D713"/>
<name>A0A0N5D713_THECL</name>
<evidence type="ECO:0000256" key="9">
    <source>
        <dbReference type="PROSITE-ProRule" id="PRU00492"/>
    </source>
</evidence>
<evidence type="ECO:0000256" key="5">
    <source>
        <dbReference type="ARBA" id="ARBA00022840"/>
    </source>
</evidence>
<evidence type="ECO:0000259" key="11">
    <source>
        <dbReference type="PROSITE" id="PS51161"/>
    </source>
</evidence>
<dbReference type="OrthoDB" id="3000483at2759"/>
<evidence type="ECO:0000256" key="4">
    <source>
        <dbReference type="ARBA" id="ARBA00022741"/>
    </source>
</evidence>
<dbReference type="InterPro" id="IPR013346">
    <property type="entry name" value="NrdE_NrdA_C"/>
</dbReference>
<dbReference type="InterPro" id="IPR010754">
    <property type="entry name" value="OPA3-like"/>
</dbReference>
<evidence type="ECO:0000256" key="6">
    <source>
        <dbReference type="ARBA" id="ARBA00023116"/>
    </source>
</evidence>
<dbReference type="SUPFAM" id="SSF51998">
    <property type="entry name" value="PFL-like glycyl radical enzymes"/>
    <property type="match status" value="1"/>
</dbReference>
<feature type="domain" description="ATP-cone" evidence="11">
    <location>
        <begin position="12"/>
        <end position="103"/>
    </location>
</feature>
<evidence type="ECO:0000313" key="12">
    <source>
        <dbReference type="EMBL" id="VDN06414.1"/>
    </source>
</evidence>
<dbReference type="Pfam" id="PF07047">
    <property type="entry name" value="OPA3"/>
    <property type="match status" value="1"/>
</dbReference>
<proteinExistence type="inferred from homology"/>
<dbReference type="SUPFAM" id="SSF48168">
    <property type="entry name" value="R1 subunit of ribonucleotide reductase, N-terminal domain"/>
    <property type="match status" value="1"/>
</dbReference>